<keyword evidence="2" id="KW-0812">Transmembrane</keyword>
<keyword evidence="2" id="KW-1133">Transmembrane helix</keyword>
<evidence type="ECO:0000313" key="4">
    <source>
        <dbReference type="Proteomes" id="UP001153069"/>
    </source>
</evidence>
<accession>A0A9N8DNC4</accession>
<proteinExistence type="predicted"/>
<keyword evidence="4" id="KW-1185">Reference proteome</keyword>
<evidence type="ECO:0000256" key="2">
    <source>
        <dbReference type="SAM" id="Phobius"/>
    </source>
</evidence>
<protein>
    <submittedName>
        <fullName evidence="3">Uncharacterized protein</fullName>
    </submittedName>
</protein>
<dbReference type="OrthoDB" id="52993at2759"/>
<keyword evidence="2" id="KW-0472">Membrane</keyword>
<name>A0A9N8DNC4_9STRA</name>
<evidence type="ECO:0000256" key="1">
    <source>
        <dbReference type="SAM" id="MobiDB-lite"/>
    </source>
</evidence>
<dbReference type="AlphaFoldDB" id="A0A9N8DNC4"/>
<reference evidence="3" key="1">
    <citation type="submission" date="2020-06" db="EMBL/GenBank/DDBJ databases">
        <authorList>
            <consortium name="Plant Systems Biology data submission"/>
        </authorList>
    </citation>
    <scope>NUCLEOTIDE SEQUENCE</scope>
    <source>
        <strain evidence="3">D6</strain>
    </source>
</reference>
<dbReference type="Proteomes" id="UP001153069">
    <property type="component" value="Unassembled WGS sequence"/>
</dbReference>
<feature type="region of interest" description="Disordered" evidence="1">
    <location>
        <begin position="120"/>
        <end position="140"/>
    </location>
</feature>
<comment type="caution">
    <text evidence="3">The sequence shown here is derived from an EMBL/GenBank/DDBJ whole genome shotgun (WGS) entry which is preliminary data.</text>
</comment>
<gene>
    <name evidence="3" type="ORF">SEMRO_151_G069080.1</name>
</gene>
<dbReference type="EMBL" id="CAICTM010000150">
    <property type="protein sequence ID" value="CAB9502939.1"/>
    <property type="molecule type" value="Genomic_DNA"/>
</dbReference>
<feature type="region of interest" description="Disordered" evidence="1">
    <location>
        <begin position="37"/>
        <end position="75"/>
    </location>
</feature>
<feature type="compositionally biased region" description="Low complexity" evidence="1">
    <location>
        <begin position="49"/>
        <end position="75"/>
    </location>
</feature>
<feature type="transmembrane region" description="Helical" evidence="2">
    <location>
        <begin position="6"/>
        <end position="28"/>
    </location>
</feature>
<evidence type="ECO:0000313" key="3">
    <source>
        <dbReference type="EMBL" id="CAB9502939.1"/>
    </source>
</evidence>
<sequence>MVSQEGYLAVIATFFAFGAISIALYLFVLRPVNEAPAQGERGNNNPVIQQRRPAQQQPAVNNNATANNRSSDSSSANIDKILAKCAKSPSHVAESYQKKNGASLLSDGLVAFRYTKAASAEQASKPPSGEDATAQNRKERARALSKMLALEGGSADAGSFSRGSTFVVSVPLEEAGCPKLRRVLWLFSTYYNLLVILVVPSGVTPEALENAKSKLRGGDSDADRLDTSVLPNHRFIAASTATGRIAVVRQLSRAEIVLDFDNEVKSQLSRFGYRVINYANRNVEKGSSQLGSQLVSS</sequence>
<organism evidence="3 4">
    <name type="scientific">Seminavis robusta</name>
    <dbReference type="NCBI Taxonomy" id="568900"/>
    <lineage>
        <taxon>Eukaryota</taxon>
        <taxon>Sar</taxon>
        <taxon>Stramenopiles</taxon>
        <taxon>Ochrophyta</taxon>
        <taxon>Bacillariophyta</taxon>
        <taxon>Bacillariophyceae</taxon>
        <taxon>Bacillariophycidae</taxon>
        <taxon>Naviculales</taxon>
        <taxon>Naviculaceae</taxon>
        <taxon>Seminavis</taxon>
    </lineage>
</organism>